<keyword evidence="1" id="KW-0812">Transmembrane</keyword>
<dbReference type="PANTHER" id="PTHR35152:SF1">
    <property type="entry name" value="DOMAIN SIGNALLING PROTEIN, PUTATIVE (AFU_ORTHOLOGUE AFUA_5G11310)-RELATED"/>
    <property type="match status" value="1"/>
</dbReference>
<name>A0A3M2KT52_9NOCA</name>
<evidence type="ECO:0000259" key="2">
    <source>
        <dbReference type="PROSITE" id="PS50924"/>
    </source>
</evidence>
<keyword evidence="1" id="KW-1133">Transmembrane helix</keyword>
<sequence length="254" mass="25869">MSYFTLGTWVVGLAIVVSVAGAVVGLACLRQSMLSATSWFRMIWRTAAAVSFAGTGTWLPIFITMLGLGPDGPGVIRFDLPRLTLSMAIVVAVTLAALLLLGARATLPQLALACAVAGAGVAVMHVLMVSDLTVQGSVRTSPFAIAAVAVLSLVLVAATLAGTLRTRTLPGLTAVAVAFAVANAGVHYLGLAGVSVRLDHTAAMPTGSDLFSMFVPLFVLGTLTLAVPITAVLVAPDRKASQASASVPVADFAR</sequence>
<keyword evidence="1" id="KW-0472">Membrane</keyword>
<organism evidence="3 4">
    <name type="scientific">Nocardia stercoris</name>
    <dbReference type="NCBI Taxonomy" id="2483361"/>
    <lineage>
        <taxon>Bacteria</taxon>
        <taxon>Bacillati</taxon>
        <taxon>Actinomycetota</taxon>
        <taxon>Actinomycetes</taxon>
        <taxon>Mycobacteriales</taxon>
        <taxon>Nocardiaceae</taxon>
        <taxon>Nocardia</taxon>
    </lineage>
</organism>
<feature type="transmembrane region" description="Helical" evidence="1">
    <location>
        <begin position="210"/>
        <end position="235"/>
    </location>
</feature>
<dbReference type="GO" id="GO:0016020">
    <property type="term" value="C:membrane"/>
    <property type="evidence" value="ECO:0007669"/>
    <property type="project" value="UniProtKB-UniRule"/>
</dbReference>
<feature type="transmembrane region" description="Helical" evidence="1">
    <location>
        <begin position="171"/>
        <end position="190"/>
    </location>
</feature>
<dbReference type="EMBL" id="RFFH01000025">
    <property type="protein sequence ID" value="RMI28114.1"/>
    <property type="molecule type" value="Genomic_DNA"/>
</dbReference>
<feature type="domain" description="MHYT" evidence="2">
    <location>
        <begin position="6"/>
        <end position="197"/>
    </location>
</feature>
<evidence type="ECO:0000256" key="1">
    <source>
        <dbReference type="PROSITE-ProRule" id="PRU00244"/>
    </source>
</evidence>
<evidence type="ECO:0000313" key="3">
    <source>
        <dbReference type="EMBL" id="RMI28114.1"/>
    </source>
</evidence>
<protein>
    <recommendedName>
        <fullName evidence="2">MHYT domain-containing protein</fullName>
    </recommendedName>
</protein>
<accession>A0A3M2KT52</accession>
<feature type="transmembrane region" description="Helical" evidence="1">
    <location>
        <begin position="42"/>
        <end position="63"/>
    </location>
</feature>
<feature type="transmembrane region" description="Helical" evidence="1">
    <location>
        <begin position="6"/>
        <end position="30"/>
    </location>
</feature>
<dbReference type="PROSITE" id="PS50924">
    <property type="entry name" value="MHYT"/>
    <property type="match status" value="1"/>
</dbReference>
<gene>
    <name evidence="3" type="ORF">EBN03_31515</name>
</gene>
<evidence type="ECO:0000313" key="4">
    <source>
        <dbReference type="Proteomes" id="UP000279275"/>
    </source>
</evidence>
<dbReference type="AlphaFoldDB" id="A0A3M2KT52"/>
<dbReference type="PANTHER" id="PTHR35152">
    <property type="entry name" value="DOMAIN SIGNALLING PROTEIN, PUTATIVE (AFU_ORTHOLOGUE AFUA_5G11310)-RELATED"/>
    <property type="match status" value="1"/>
</dbReference>
<dbReference type="Proteomes" id="UP000279275">
    <property type="component" value="Unassembled WGS sequence"/>
</dbReference>
<reference evidence="3 4" key="1">
    <citation type="submission" date="2018-10" db="EMBL/GenBank/DDBJ databases">
        <title>Isolation from cow dung.</title>
        <authorList>
            <person name="Ling L."/>
        </authorList>
    </citation>
    <scope>NUCLEOTIDE SEQUENCE [LARGE SCALE GENOMIC DNA]</scope>
    <source>
        <strain evidence="3 4">NEAU-LL90</strain>
    </source>
</reference>
<feature type="transmembrane region" description="Helical" evidence="1">
    <location>
        <begin position="83"/>
        <end position="103"/>
    </location>
</feature>
<dbReference type="OrthoDB" id="3763366at2"/>
<feature type="transmembrane region" description="Helical" evidence="1">
    <location>
        <begin position="110"/>
        <end position="130"/>
    </location>
</feature>
<keyword evidence="4" id="KW-1185">Reference proteome</keyword>
<dbReference type="Pfam" id="PF03707">
    <property type="entry name" value="MHYT"/>
    <property type="match status" value="1"/>
</dbReference>
<dbReference type="RefSeq" id="WP_122191816.1">
    <property type="nucleotide sequence ID" value="NZ_RFFH01000025.1"/>
</dbReference>
<comment type="caution">
    <text evidence="3">The sequence shown here is derived from an EMBL/GenBank/DDBJ whole genome shotgun (WGS) entry which is preliminary data.</text>
</comment>
<feature type="transmembrane region" description="Helical" evidence="1">
    <location>
        <begin position="142"/>
        <end position="164"/>
    </location>
</feature>
<dbReference type="InterPro" id="IPR005330">
    <property type="entry name" value="MHYT_dom"/>
</dbReference>
<proteinExistence type="predicted"/>